<dbReference type="Proteomes" id="UP001251870">
    <property type="component" value="Unassembled WGS sequence"/>
</dbReference>
<accession>A0ABU2DRQ1</accession>
<feature type="compositionally biased region" description="Low complexity" evidence="1">
    <location>
        <begin position="64"/>
        <end position="75"/>
    </location>
</feature>
<gene>
    <name evidence="2" type="ORF">RIL96_06350</name>
</gene>
<organism evidence="2 3">
    <name type="scientific">Nesterenkonia aerolata</name>
    <dbReference type="NCBI Taxonomy" id="3074079"/>
    <lineage>
        <taxon>Bacteria</taxon>
        <taxon>Bacillati</taxon>
        <taxon>Actinomycetota</taxon>
        <taxon>Actinomycetes</taxon>
        <taxon>Micrococcales</taxon>
        <taxon>Micrococcaceae</taxon>
        <taxon>Nesterenkonia</taxon>
    </lineage>
</organism>
<reference evidence="2 3" key="1">
    <citation type="submission" date="2023-09" db="EMBL/GenBank/DDBJ databases">
        <title>Description of three actinobacteria isolated from air of manufacturing shop in a pharmaceutical factory.</title>
        <authorList>
            <person name="Zhang D.-F."/>
        </authorList>
    </citation>
    <scope>NUCLEOTIDE SEQUENCE [LARGE SCALE GENOMIC DNA]</scope>
    <source>
        <strain evidence="2 3">LY-0111</strain>
    </source>
</reference>
<dbReference type="EMBL" id="JAVKGR010000005">
    <property type="protein sequence ID" value="MDR8019183.1"/>
    <property type="molecule type" value="Genomic_DNA"/>
</dbReference>
<keyword evidence="3" id="KW-1185">Reference proteome</keyword>
<proteinExistence type="predicted"/>
<protein>
    <submittedName>
        <fullName evidence="2">Uncharacterized protein</fullName>
    </submittedName>
</protein>
<evidence type="ECO:0000313" key="3">
    <source>
        <dbReference type="Proteomes" id="UP001251870"/>
    </source>
</evidence>
<comment type="caution">
    <text evidence="2">The sequence shown here is derived from an EMBL/GenBank/DDBJ whole genome shotgun (WGS) entry which is preliminary data.</text>
</comment>
<name>A0ABU2DRQ1_9MICC</name>
<sequence length="111" mass="12872">MPVRLFWQQQWHSVIAPAVRWFERRRWWLEEPRAERGRRGVVDHEIWRVQIQGDGPIEVGLGTAESPAADSPAAEDAADQSHSTESPTPEIYTLDVSRHLTSGRWRLLRVH</sequence>
<evidence type="ECO:0000256" key="1">
    <source>
        <dbReference type="SAM" id="MobiDB-lite"/>
    </source>
</evidence>
<evidence type="ECO:0000313" key="2">
    <source>
        <dbReference type="EMBL" id="MDR8019183.1"/>
    </source>
</evidence>
<feature type="region of interest" description="Disordered" evidence="1">
    <location>
        <begin position="57"/>
        <end position="93"/>
    </location>
</feature>